<dbReference type="InterPro" id="IPR036291">
    <property type="entry name" value="NAD(P)-bd_dom_sf"/>
</dbReference>
<organism evidence="4">
    <name type="scientific">hydrothermal vent metagenome</name>
    <dbReference type="NCBI Taxonomy" id="652676"/>
    <lineage>
        <taxon>unclassified sequences</taxon>
        <taxon>metagenomes</taxon>
        <taxon>ecological metagenomes</taxon>
    </lineage>
</organism>
<dbReference type="GO" id="GO:0016020">
    <property type="term" value="C:membrane"/>
    <property type="evidence" value="ECO:0007669"/>
    <property type="project" value="TreeGrafter"/>
</dbReference>
<dbReference type="EMBL" id="UOEH01000332">
    <property type="protein sequence ID" value="VAW01244.1"/>
    <property type="molecule type" value="Genomic_DNA"/>
</dbReference>
<dbReference type="InterPro" id="IPR002347">
    <property type="entry name" value="SDR_fam"/>
</dbReference>
<keyword evidence="2" id="KW-0560">Oxidoreductase</keyword>
<dbReference type="Gene3D" id="3.40.50.720">
    <property type="entry name" value="NAD(P)-binding Rossmann-like Domain"/>
    <property type="match status" value="1"/>
</dbReference>
<proteinExistence type="inferred from homology"/>
<dbReference type="PROSITE" id="PS00061">
    <property type="entry name" value="ADH_SHORT"/>
    <property type="match status" value="1"/>
</dbReference>
<dbReference type="Pfam" id="PF00106">
    <property type="entry name" value="adh_short"/>
    <property type="match status" value="1"/>
</dbReference>
<reference evidence="4" key="1">
    <citation type="submission" date="2018-06" db="EMBL/GenBank/DDBJ databases">
        <authorList>
            <person name="Zhirakovskaya E."/>
        </authorList>
    </citation>
    <scope>NUCLEOTIDE SEQUENCE</scope>
</reference>
<evidence type="ECO:0000313" key="4">
    <source>
        <dbReference type="EMBL" id="VAW01244.1"/>
    </source>
</evidence>
<feature type="domain" description="Ketoreductase" evidence="3">
    <location>
        <begin position="11"/>
        <end position="197"/>
    </location>
</feature>
<dbReference type="InterPro" id="IPR020904">
    <property type="entry name" value="Sc_DH/Rdtase_CS"/>
</dbReference>
<name>A0A3B0SXM0_9ZZZZ</name>
<evidence type="ECO:0000256" key="1">
    <source>
        <dbReference type="ARBA" id="ARBA00006484"/>
    </source>
</evidence>
<dbReference type="InterPro" id="IPR057326">
    <property type="entry name" value="KR_dom"/>
</dbReference>
<accession>A0A3B0SXM0</accession>
<dbReference type="SMART" id="SM00822">
    <property type="entry name" value="PKS_KR"/>
    <property type="match status" value="1"/>
</dbReference>
<comment type="similarity">
    <text evidence="1">Belongs to the short-chain dehydrogenases/reductases (SDR) family.</text>
</comment>
<dbReference type="GO" id="GO:0016491">
    <property type="term" value="F:oxidoreductase activity"/>
    <property type="evidence" value="ECO:0007669"/>
    <property type="project" value="UniProtKB-KW"/>
</dbReference>
<protein>
    <submittedName>
        <fullName evidence="4">Oxidoreductase, short-chain dehydrogenase/reductase family</fullName>
    </submittedName>
</protein>
<sequence>MSNDTPDLTGKTALVTGASRGIGRAMALALAKAGAHVLALARTSGGLEELDDEIRAVGGSASLIPMDLVDGDGIEQLAGALAGRIDKLDILLANAASLGELAPLTDIDPRVWRHTLDLNLTVNWRLLRALNPLLRKSDDARVIFLTSSVGGKVARAYWGAYAVSKAAMEMLGATYAEETRTTNIRVAIIDPGAMRTKMRAQAMPGEDPQELPPPSDLAPLLFHALTEKSDGLARYEFRAWRERA</sequence>
<dbReference type="AlphaFoldDB" id="A0A3B0SXM0"/>
<evidence type="ECO:0000256" key="2">
    <source>
        <dbReference type="ARBA" id="ARBA00023002"/>
    </source>
</evidence>
<dbReference type="PANTHER" id="PTHR44196">
    <property type="entry name" value="DEHYDROGENASE/REDUCTASE SDR FAMILY MEMBER 7B"/>
    <property type="match status" value="1"/>
</dbReference>
<evidence type="ECO:0000259" key="3">
    <source>
        <dbReference type="SMART" id="SM00822"/>
    </source>
</evidence>
<dbReference type="PANTHER" id="PTHR44196:SF4">
    <property type="entry name" value="SHORT CHAIN DEHYDROGENASE"/>
    <property type="match status" value="1"/>
</dbReference>
<dbReference type="SUPFAM" id="SSF51735">
    <property type="entry name" value="NAD(P)-binding Rossmann-fold domains"/>
    <property type="match status" value="1"/>
</dbReference>
<gene>
    <name evidence="4" type="ORF">MNBD_ALPHA05-1191</name>
</gene>
<dbReference type="PRINTS" id="PR00081">
    <property type="entry name" value="GDHRDH"/>
</dbReference>